<organism evidence="1 2">
    <name type="scientific">Vitis vinifera</name>
    <name type="common">Grape</name>
    <dbReference type="NCBI Taxonomy" id="29760"/>
    <lineage>
        <taxon>Eukaryota</taxon>
        <taxon>Viridiplantae</taxon>
        <taxon>Streptophyta</taxon>
        <taxon>Embryophyta</taxon>
        <taxon>Tracheophyta</taxon>
        <taxon>Spermatophyta</taxon>
        <taxon>Magnoliopsida</taxon>
        <taxon>eudicotyledons</taxon>
        <taxon>Gunneridae</taxon>
        <taxon>Pentapetalae</taxon>
        <taxon>rosids</taxon>
        <taxon>Vitales</taxon>
        <taxon>Vitaceae</taxon>
        <taxon>Viteae</taxon>
        <taxon>Vitis</taxon>
    </lineage>
</organism>
<proteinExistence type="predicted"/>
<comment type="caution">
    <text evidence="1">The sequence shown here is derived from an EMBL/GenBank/DDBJ whole genome shotgun (WGS) entry which is preliminary data.</text>
</comment>
<protein>
    <submittedName>
        <fullName evidence="1">1,4-alpha-glucan-branching enzyme 3, chloroplastic/amyloplastic</fullName>
    </submittedName>
</protein>
<sequence length="61" mass="6984">MIYILNTDETKYGGQGLIEEGQYLRRNINRRVDGLRNCLEVPLPSRTAQGVIGEPHTFHRS</sequence>
<name>A0A438H6J3_VITVI</name>
<dbReference type="AlphaFoldDB" id="A0A438H6J3"/>
<dbReference type="Proteomes" id="UP000288805">
    <property type="component" value="Unassembled WGS sequence"/>
</dbReference>
<gene>
    <name evidence="1" type="primary">SBE3_2</name>
    <name evidence="1" type="ORF">CK203_041399</name>
</gene>
<reference evidence="1 2" key="1">
    <citation type="journal article" date="2018" name="PLoS Genet.">
        <title>Population sequencing reveals clonal diversity and ancestral inbreeding in the grapevine cultivar Chardonnay.</title>
        <authorList>
            <person name="Roach M.J."/>
            <person name="Johnson D.L."/>
            <person name="Bohlmann J."/>
            <person name="van Vuuren H.J."/>
            <person name="Jones S.J."/>
            <person name="Pretorius I.S."/>
            <person name="Schmidt S.A."/>
            <person name="Borneman A.R."/>
        </authorList>
    </citation>
    <scope>NUCLEOTIDE SEQUENCE [LARGE SCALE GENOMIC DNA]</scope>
    <source>
        <strain evidence="2">cv. Chardonnay</strain>
        <tissue evidence="1">Leaf</tissue>
    </source>
</reference>
<evidence type="ECO:0000313" key="2">
    <source>
        <dbReference type="Proteomes" id="UP000288805"/>
    </source>
</evidence>
<dbReference type="Gene3D" id="2.60.40.1180">
    <property type="entry name" value="Golgi alpha-mannosidase II"/>
    <property type="match status" value="1"/>
</dbReference>
<accession>A0A438H6J3</accession>
<dbReference type="EMBL" id="QGNW01000273">
    <property type="protein sequence ID" value="RVW79921.1"/>
    <property type="molecule type" value="Genomic_DNA"/>
</dbReference>
<dbReference type="SUPFAM" id="SSF51011">
    <property type="entry name" value="Glycosyl hydrolase domain"/>
    <property type="match status" value="1"/>
</dbReference>
<dbReference type="InterPro" id="IPR013780">
    <property type="entry name" value="Glyco_hydro_b"/>
</dbReference>
<evidence type="ECO:0000313" key="1">
    <source>
        <dbReference type="EMBL" id="RVW79921.1"/>
    </source>
</evidence>